<evidence type="ECO:0000256" key="4">
    <source>
        <dbReference type="ARBA" id="ARBA00022525"/>
    </source>
</evidence>
<feature type="signal peptide" evidence="8">
    <location>
        <begin position="1"/>
        <end position="18"/>
    </location>
</feature>
<dbReference type="PANTHER" id="PTHR11437:SF20">
    <property type="entry name" value="INACTIVE RIBONUCLEASE-LIKE PROTEIN 12-RELATED"/>
    <property type="match status" value="1"/>
</dbReference>
<evidence type="ECO:0000313" key="11">
    <source>
        <dbReference type="Proteomes" id="UP000472240"/>
    </source>
</evidence>
<dbReference type="PRINTS" id="PR00794">
    <property type="entry name" value="RIBONUCLEASE"/>
</dbReference>
<reference evidence="10" key="4">
    <citation type="submission" date="2025-08" db="UniProtKB">
        <authorList>
            <consortium name="Ensembl"/>
        </authorList>
    </citation>
    <scope>IDENTIFICATION</scope>
</reference>
<comment type="function">
    <text evidence="6">Secreted proximal epididymal protein required for post-testicular sperm maturation and male fertility. May be involved in sperm adhesion to the egg zona pellucida. Does not have ribonuclease activity.</text>
</comment>
<comment type="similarity">
    <text evidence="2">Belongs to the pancreatic ribonuclease family.</text>
</comment>
<dbReference type="InterPro" id="IPR001427">
    <property type="entry name" value="RNaseA"/>
</dbReference>
<sequence>MILMVIIFLLLLFWENEMYEEEVSSTIEHLHVDYPQNDIPVKYCNHMIFQRIIKEPDNICKKEHVFIHERPQKINNVCTSPKKMACPNHSTILCFQSETRFKMTICKLIEGIRYPACRYHISPREGFILVTCDDMRPLSFQSYIL</sequence>
<reference evidence="10 11" key="2">
    <citation type="journal article" date="2018" name="Annu Rev Anim Biosci">
        <title>Bat Biology, Genomes, and the Bat1K Project: To Generate Chromosome-Level Genomes for All Living Bat Species.</title>
        <authorList>
            <person name="Teeling E.C."/>
            <person name="Vernes S.C."/>
            <person name="Davalos L.M."/>
            <person name="Ray D.A."/>
            <person name="Gilbert M.T.P."/>
            <person name="Myers E."/>
        </authorList>
    </citation>
    <scope>NUCLEOTIDE SEQUENCE</scope>
</reference>
<protein>
    <recommendedName>
        <fullName evidence="3">Inactive ribonuclease-like protein 10</fullName>
    </recommendedName>
    <alternativeName>
        <fullName evidence="7">Protein Train A</fullName>
    </alternativeName>
</protein>
<dbReference type="PANTHER" id="PTHR11437">
    <property type="entry name" value="RIBONUCLEASE"/>
    <property type="match status" value="1"/>
</dbReference>
<dbReference type="Pfam" id="PF00074">
    <property type="entry name" value="RnaseA"/>
    <property type="match status" value="1"/>
</dbReference>
<evidence type="ECO:0000256" key="1">
    <source>
        <dbReference type="ARBA" id="ARBA00004613"/>
    </source>
</evidence>
<dbReference type="AlphaFoldDB" id="A0A671FPF6"/>
<evidence type="ECO:0000256" key="5">
    <source>
        <dbReference type="ARBA" id="ARBA00022729"/>
    </source>
</evidence>
<reference evidence="11" key="3">
    <citation type="submission" date="2018-12" db="EMBL/GenBank/DDBJ databases">
        <title>G10K-VGP greater horseshoe bat female genome, primary haplotype.</title>
        <authorList>
            <person name="Teeling E."/>
            <person name="Myers G."/>
            <person name="Vernes S."/>
            <person name="Pippel M."/>
            <person name="Winkler S."/>
            <person name="Fedrigo O."/>
            <person name="Rhie A."/>
            <person name="Koren S."/>
            <person name="Phillippy A."/>
            <person name="Lewin H."/>
            <person name="Damas J."/>
            <person name="Howe K."/>
            <person name="Mountcastle J."/>
            <person name="Jarvis E.D."/>
        </authorList>
    </citation>
    <scope>NUCLEOTIDE SEQUENCE [LARGE SCALE GENOMIC DNA]</scope>
</reference>
<dbReference type="InterPro" id="IPR036816">
    <property type="entry name" value="RNaseA-like_dom_sf"/>
</dbReference>
<dbReference type="OMA" id="KHVFIHE"/>
<evidence type="ECO:0000256" key="7">
    <source>
        <dbReference type="ARBA" id="ARBA00083639"/>
    </source>
</evidence>
<dbReference type="GO" id="GO:0003676">
    <property type="term" value="F:nucleic acid binding"/>
    <property type="evidence" value="ECO:0007669"/>
    <property type="project" value="InterPro"/>
</dbReference>
<dbReference type="InParanoid" id="A0A671FPF6"/>
<dbReference type="FunCoup" id="A0A671FPF6">
    <property type="interactions" value="1"/>
</dbReference>
<evidence type="ECO:0000313" key="10">
    <source>
        <dbReference type="Ensembl" id="ENSRFEP00010025584.1"/>
    </source>
</evidence>
<evidence type="ECO:0000256" key="3">
    <source>
        <dbReference type="ARBA" id="ARBA00021355"/>
    </source>
</evidence>
<dbReference type="Ensembl" id="ENSRFET00010027802.1">
    <property type="protein sequence ID" value="ENSRFEP00010025584.1"/>
    <property type="gene ID" value="ENSRFEG00010017021.1"/>
</dbReference>
<organism evidence="10 11">
    <name type="scientific">Rhinolophus ferrumequinum</name>
    <name type="common">Greater horseshoe bat</name>
    <dbReference type="NCBI Taxonomy" id="59479"/>
    <lineage>
        <taxon>Eukaryota</taxon>
        <taxon>Metazoa</taxon>
        <taxon>Chordata</taxon>
        <taxon>Craniata</taxon>
        <taxon>Vertebrata</taxon>
        <taxon>Euteleostomi</taxon>
        <taxon>Mammalia</taxon>
        <taxon>Eutheria</taxon>
        <taxon>Laurasiatheria</taxon>
        <taxon>Chiroptera</taxon>
        <taxon>Yinpterochiroptera</taxon>
        <taxon>Rhinolophoidea</taxon>
        <taxon>Rhinolophidae</taxon>
        <taxon>Rhinolophinae</taxon>
        <taxon>Rhinolophus</taxon>
    </lineage>
</organism>
<keyword evidence="11" id="KW-1185">Reference proteome</keyword>
<name>A0A671FPF6_RHIFE</name>
<feature type="domain" description="Ribonuclease A-domain" evidence="9">
    <location>
        <begin position="20"/>
        <end position="144"/>
    </location>
</feature>
<keyword evidence="4" id="KW-0964">Secreted</keyword>
<dbReference type="GeneTree" id="ENSGT00730000111478"/>
<reference evidence="10 11" key="1">
    <citation type="journal article" date="2015" name="Annu Rev Anim Biosci">
        <title>The Genome 10K Project: a way forward.</title>
        <authorList>
            <person name="Koepfli K.P."/>
            <person name="Paten B."/>
            <person name="O'Brien S.J."/>
            <person name="Koepfli K.P."/>
            <person name="Paten B."/>
            <person name="Antunes A."/>
            <person name="Belov K."/>
            <person name="Bustamante C."/>
            <person name="Castoe T.A."/>
            <person name="Clawson H."/>
            <person name="Crawford A.J."/>
            <person name="Diekhans M."/>
            <person name="Distel D."/>
            <person name="Durbin R."/>
            <person name="Earl D."/>
            <person name="Fujita M.K."/>
            <person name="Gamble T."/>
            <person name="Georges A."/>
            <person name="Gemmell N."/>
            <person name="Gilbert M.T."/>
            <person name="Graves J.M."/>
            <person name="Green R.E."/>
            <person name="Hickey G."/>
            <person name="Jarvis E.D."/>
            <person name="Johnson W."/>
            <person name="Komissarov A."/>
            <person name="Korf I."/>
            <person name="Kuhn R."/>
            <person name="Larkin D.M."/>
            <person name="Lewin H."/>
            <person name="Lopez J.V."/>
            <person name="Ma J."/>
            <person name="Marques-Bonet T."/>
            <person name="Miller W."/>
            <person name="Murphy R."/>
            <person name="Pevzner P."/>
            <person name="Shapiro B."/>
            <person name="Steiner C."/>
            <person name="Tamazian G."/>
            <person name="Venkatesh B."/>
            <person name="Wang J."/>
            <person name="Wayne R."/>
            <person name="Wiley E."/>
            <person name="Yang H."/>
            <person name="Zhang G."/>
            <person name="Haussler D."/>
            <person name="Ryder O."/>
            <person name="O'Brien S.J."/>
        </authorList>
    </citation>
    <scope>NUCLEOTIDE SEQUENCE</scope>
</reference>
<dbReference type="FunFam" id="3.10.130.10:FF:000002">
    <property type="entry name" value="Inactive ribonuclease-like protein 10"/>
    <property type="match status" value="1"/>
</dbReference>
<dbReference type="GO" id="GO:0004540">
    <property type="term" value="F:RNA nuclease activity"/>
    <property type="evidence" value="ECO:0007669"/>
    <property type="project" value="TreeGrafter"/>
</dbReference>
<gene>
    <name evidence="10" type="primary">RNASE12</name>
</gene>
<reference evidence="10" key="5">
    <citation type="submission" date="2025-09" db="UniProtKB">
        <authorList>
            <consortium name="Ensembl"/>
        </authorList>
    </citation>
    <scope>IDENTIFICATION</scope>
</reference>
<accession>A0A671FPF6</accession>
<dbReference type="InterPro" id="IPR023412">
    <property type="entry name" value="RNaseA_domain"/>
</dbReference>
<dbReference type="GO" id="GO:0050830">
    <property type="term" value="P:defense response to Gram-positive bacterium"/>
    <property type="evidence" value="ECO:0007669"/>
    <property type="project" value="TreeGrafter"/>
</dbReference>
<proteinExistence type="inferred from homology"/>
<dbReference type="Proteomes" id="UP000472240">
    <property type="component" value="Chromosome 6"/>
</dbReference>
<dbReference type="GO" id="GO:0005576">
    <property type="term" value="C:extracellular region"/>
    <property type="evidence" value="ECO:0007669"/>
    <property type="project" value="UniProtKB-SubCell"/>
</dbReference>
<evidence type="ECO:0000256" key="6">
    <source>
        <dbReference type="ARBA" id="ARBA00045197"/>
    </source>
</evidence>
<evidence type="ECO:0000256" key="2">
    <source>
        <dbReference type="ARBA" id="ARBA00005600"/>
    </source>
</evidence>
<dbReference type="Gene3D" id="3.10.130.10">
    <property type="entry name" value="Ribonuclease A-like domain"/>
    <property type="match status" value="1"/>
</dbReference>
<evidence type="ECO:0000256" key="8">
    <source>
        <dbReference type="SAM" id="SignalP"/>
    </source>
</evidence>
<keyword evidence="5 8" id="KW-0732">Signal</keyword>
<comment type="subcellular location">
    <subcellularLocation>
        <location evidence="1">Secreted</location>
    </subcellularLocation>
</comment>
<dbReference type="SMART" id="SM00092">
    <property type="entry name" value="RNAse_Pc"/>
    <property type="match status" value="1"/>
</dbReference>
<evidence type="ECO:0000259" key="9">
    <source>
        <dbReference type="SMART" id="SM00092"/>
    </source>
</evidence>
<dbReference type="SUPFAM" id="SSF54076">
    <property type="entry name" value="RNase A-like"/>
    <property type="match status" value="1"/>
</dbReference>
<feature type="chain" id="PRO_5025342132" description="Inactive ribonuclease-like protein 10" evidence="8">
    <location>
        <begin position="19"/>
        <end position="145"/>
    </location>
</feature>